<dbReference type="Proteomes" id="UP000311605">
    <property type="component" value="Unassembled WGS sequence"/>
</dbReference>
<dbReference type="RefSeq" id="WP_139672364.1">
    <property type="nucleotide sequence ID" value="NZ_VDMN01000001.1"/>
</dbReference>
<reference evidence="2 3" key="1">
    <citation type="submission" date="2019-06" db="EMBL/GenBank/DDBJ databases">
        <title>The draft genome of Rhizobium smilacinae PTYR-5.</title>
        <authorList>
            <person name="Liu L."/>
            <person name="Li L."/>
            <person name="Zhang X."/>
        </authorList>
    </citation>
    <scope>NUCLEOTIDE SEQUENCE [LARGE SCALE GENOMIC DNA]</scope>
    <source>
        <strain evidence="2 3">PTYR-5</strain>
    </source>
</reference>
<keyword evidence="1" id="KW-1277">Toxin-antitoxin system</keyword>
<accession>A0A5C4XQG4</accession>
<gene>
    <name evidence="2" type="ORF">FHP24_02450</name>
</gene>
<keyword evidence="3" id="KW-1185">Reference proteome</keyword>
<comment type="caution">
    <text evidence="2">The sequence shown here is derived from an EMBL/GenBank/DDBJ whole genome shotgun (WGS) entry which is preliminary data.</text>
</comment>
<dbReference type="EMBL" id="VDMN01000001">
    <property type="protein sequence ID" value="TNM65171.1"/>
    <property type="molecule type" value="Genomic_DNA"/>
</dbReference>
<dbReference type="AlphaFoldDB" id="A0A5C4XQG4"/>
<dbReference type="InterPro" id="IPR010985">
    <property type="entry name" value="Ribbon_hlx_hlx"/>
</dbReference>
<proteinExistence type="predicted"/>
<dbReference type="InterPro" id="IPR022789">
    <property type="entry name" value="ParD"/>
</dbReference>
<protein>
    <submittedName>
        <fullName evidence="2">Type II toxin-antitoxin system ParD family antitoxin</fullName>
    </submittedName>
</protein>
<evidence type="ECO:0000313" key="2">
    <source>
        <dbReference type="EMBL" id="TNM65171.1"/>
    </source>
</evidence>
<evidence type="ECO:0000256" key="1">
    <source>
        <dbReference type="ARBA" id="ARBA00022649"/>
    </source>
</evidence>
<dbReference type="Gene3D" id="6.10.10.120">
    <property type="entry name" value="Antitoxin ParD1-like"/>
    <property type="match status" value="1"/>
</dbReference>
<dbReference type="OrthoDB" id="291307at2"/>
<dbReference type="GO" id="GO:0006355">
    <property type="term" value="P:regulation of DNA-templated transcription"/>
    <property type="evidence" value="ECO:0007669"/>
    <property type="project" value="InterPro"/>
</dbReference>
<evidence type="ECO:0000313" key="3">
    <source>
        <dbReference type="Proteomes" id="UP000311605"/>
    </source>
</evidence>
<dbReference type="SUPFAM" id="SSF47598">
    <property type="entry name" value="Ribbon-helix-helix"/>
    <property type="match status" value="1"/>
</dbReference>
<name>A0A5C4XQG4_9HYPH</name>
<dbReference type="Pfam" id="PF03693">
    <property type="entry name" value="ParD_antitoxin"/>
    <property type="match status" value="1"/>
</dbReference>
<organism evidence="2 3">
    <name type="scientific">Aliirhizobium smilacinae</name>
    <dbReference type="NCBI Taxonomy" id="1395944"/>
    <lineage>
        <taxon>Bacteria</taxon>
        <taxon>Pseudomonadati</taxon>
        <taxon>Pseudomonadota</taxon>
        <taxon>Alphaproteobacteria</taxon>
        <taxon>Hyphomicrobiales</taxon>
        <taxon>Rhizobiaceae</taxon>
        <taxon>Aliirhizobium</taxon>
    </lineage>
</organism>
<dbReference type="InterPro" id="IPR038296">
    <property type="entry name" value="ParD_sf"/>
</dbReference>
<sequence>MAVRELNITLPEAMVDAIEDRVEAGRYGSTDEVMLAAIDALLREENEYGERIESIRQQISRSIDDPSPSLSSTEMRAHVERLFTRHRG</sequence>